<dbReference type="Proteomes" id="UP000663828">
    <property type="component" value="Unassembled WGS sequence"/>
</dbReference>
<name>A0A813V3P7_ADIRI</name>
<dbReference type="EMBL" id="CAJNOR010000205">
    <property type="protein sequence ID" value="CAF0839366.1"/>
    <property type="molecule type" value="Genomic_DNA"/>
</dbReference>
<feature type="region of interest" description="Disordered" evidence="1">
    <location>
        <begin position="103"/>
        <end position="162"/>
    </location>
</feature>
<evidence type="ECO:0000313" key="2">
    <source>
        <dbReference type="EMBL" id="CAF0839366.1"/>
    </source>
</evidence>
<gene>
    <name evidence="2" type="ORF">XAT740_LOCUS4885</name>
</gene>
<evidence type="ECO:0000256" key="1">
    <source>
        <dbReference type="SAM" id="MobiDB-lite"/>
    </source>
</evidence>
<reference evidence="2" key="1">
    <citation type="submission" date="2021-02" db="EMBL/GenBank/DDBJ databases">
        <authorList>
            <person name="Nowell W R."/>
        </authorList>
    </citation>
    <scope>NUCLEOTIDE SEQUENCE</scope>
</reference>
<protein>
    <submittedName>
        <fullName evidence="2">Uncharacterized protein</fullName>
    </submittedName>
</protein>
<feature type="compositionally biased region" description="Acidic residues" evidence="1">
    <location>
        <begin position="128"/>
        <end position="140"/>
    </location>
</feature>
<proteinExistence type="predicted"/>
<accession>A0A813V3P7</accession>
<keyword evidence="3" id="KW-1185">Reference proteome</keyword>
<sequence>MSCLSHHKRFRSLFHNIINELRRENCIPISALHTMPFKCCTCREEVHEIPKPVILANAGDLPELNNLIEKVNREKDTDVKLLLSLNRFQDLIVEAQSTVSLETSVNTTNDDDNSSESKPKRIVFSSSDENDSSSESEDMVLEPPRTNRKSRQPAKSRKSKPAKQIKSGVFVYLPYEFKNAKAKGNADVLTEIAKSMQKKRFINKNGHFPILEREYNACISMITKKTSQGVTDAFETAKRGLENLKIHNRDASLQMAENQDGEWVLIRAKKASDSTNGDNIDQLLDEITSRWASSLKIEKRKTNDERSSKRTRK</sequence>
<evidence type="ECO:0000313" key="3">
    <source>
        <dbReference type="Proteomes" id="UP000663828"/>
    </source>
</evidence>
<comment type="caution">
    <text evidence="2">The sequence shown here is derived from an EMBL/GenBank/DDBJ whole genome shotgun (WGS) entry which is preliminary data.</text>
</comment>
<feature type="compositionally biased region" description="Basic residues" evidence="1">
    <location>
        <begin position="146"/>
        <end position="162"/>
    </location>
</feature>
<dbReference type="AlphaFoldDB" id="A0A813V3P7"/>
<organism evidence="2 3">
    <name type="scientific">Adineta ricciae</name>
    <name type="common">Rotifer</name>
    <dbReference type="NCBI Taxonomy" id="249248"/>
    <lineage>
        <taxon>Eukaryota</taxon>
        <taxon>Metazoa</taxon>
        <taxon>Spiralia</taxon>
        <taxon>Gnathifera</taxon>
        <taxon>Rotifera</taxon>
        <taxon>Eurotatoria</taxon>
        <taxon>Bdelloidea</taxon>
        <taxon>Adinetida</taxon>
        <taxon>Adinetidae</taxon>
        <taxon>Adineta</taxon>
    </lineage>
</organism>